<evidence type="ECO:0000313" key="3">
    <source>
        <dbReference type="Proteomes" id="UP000604046"/>
    </source>
</evidence>
<evidence type="ECO:0000313" key="2">
    <source>
        <dbReference type="EMBL" id="CAE7412490.1"/>
    </source>
</evidence>
<comment type="caution">
    <text evidence="2">The sequence shown here is derived from an EMBL/GenBank/DDBJ whole genome shotgun (WGS) entry which is preliminary data.</text>
</comment>
<proteinExistence type="predicted"/>
<dbReference type="EMBL" id="CAJNDS010002289">
    <property type="protein sequence ID" value="CAE7412490.1"/>
    <property type="molecule type" value="Genomic_DNA"/>
</dbReference>
<dbReference type="AlphaFoldDB" id="A0A812R0B6"/>
<organism evidence="2 3">
    <name type="scientific">Symbiodinium natans</name>
    <dbReference type="NCBI Taxonomy" id="878477"/>
    <lineage>
        <taxon>Eukaryota</taxon>
        <taxon>Sar</taxon>
        <taxon>Alveolata</taxon>
        <taxon>Dinophyceae</taxon>
        <taxon>Suessiales</taxon>
        <taxon>Symbiodiniaceae</taxon>
        <taxon>Symbiodinium</taxon>
    </lineage>
</organism>
<dbReference type="Proteomes" id="UP000604046">
    <property type="component" value="Unassembled WGS sequence"/>
</dbReference>
<keyword evidence="1" id="KW-0812">Transmembrane</keyword>
<dbReference type="OrthoDB" id="418636at2759"/>
<reference evidence="2" key="1">
    <citation type="submission" date="2021-02" db="EMBL/GenBank/DDBJ databases">
        <authorList>
            <person name="Dougan E. K."/>
            <person name="Rhodes N."/>
            <person name="Thang M."/>
            <person name="Chan C."/>
        </authorList>
    </citation>
    <scope>NUCLEOTIDE SEQUENCE</scope>
</reference>
<protein>
    <submittedName>
        <fullName evidence="2">Guk1 protein</fullName>
    </submittedName>
</protein>
<keyword evidence="3" id="KW-1185">Reference proteome</keyword>
<evidence type="ECO:0000256" key="1">
    <source>
        <dbReference type="SAM" id="Phobius"/>
    </source>
</evidence>
<gene>
    <name evidence="2" type="primary">guk1</name>
    <name evidence="2" type="ORF">SNAT2548_LOCUS22434</name>
</gene>
<keyword evidence="1" id="KW-0472">Membrane</keyword>
<name>A0A812R0B6_9DINO</name>
<feature type="transmembrane region" description="Helical" evidence="1">
    <location>
        <begin position="76"/>
        <end position="96"/>
    </location>
</feature>
<keyword evidence="1" id="KW-1133">Transmembrane helix</keyword>
<sequence length="133" mass="15449">MSFTELFSTYFAYRFLVYIIWDTGEGAWKLFRLHPGFLSFLVLIRWTQLAIGLLQIEQLGRNVVPVVHAISRPESLSFLFFLCIVVLGSFHAYYVFPIKENTGTFSHVMNTFLKIFRLEILGDRQGHRVRGLG</sequence>
<accession>A0A812R0B6</accession>